<feature type="transmembrane region" description="Helical" evidence="1">
    <location>
        <begin position="98"/>
        <end position="118"/>
    </location>
</feature>
<keyword evidence="1 2" id="KW-0223">Dioxygenase</keyword>
<feature type="transmembrane region" description="Helical" evidence="1">
    <location>
        <begin position="259"/>
        <end position="277"/>
    </location>
</feature>
<comment type="function">
    <text evidence="1">Catalyzes the cleavage of beta-carotene at its central double bond (15,15') to yield two molecules of all-trans-retinal.</text>
</comment>
<feature type="transmembrane region" description="Helical" evidence="1">
    <location>
        <begin position="15"/>
        <end position="35"/>
    </location>
</feature>
<gene>
    <name evidence="2" type="ORF">C3B54_11887</name>
</gene>
<feature type="transmembrane region" description="Helical" evidence="1">
    <location>
        <begin position="41"/>
        <end position="59"/>
    </location>
</feature>
<feature type="binding site" evidence="1">
    <location>
        <position position="228"/>
    </location>
    <ligand>
        <name>Fe cation</name>
        <dbReference type="ChEBI" id="CHEBI:24875"/>
    </ligand>
</feature>
<reference evidence="2 3" key="1">
    <citation type="submission" date="2018-02" db="EMBL/GenBank/DDBJ databases">
        <title>Complete genome of the streamlined marine actinobacterium Pontimonas salivibrio CL-TW6 adapted to coastal planktonic lifestype.</title>
        <authorList>
            <person name="Cho B.C."/>
            <person name="Hardies S.C."/>
            <person name="Jang G.I."/>
            <person name="Hwang C.Y."/>
        </authorList>
    </citation>
    <scope>NUCLEOTIDE SEQUENCE [LARGE SCALE GENOMIC DNA]</scope>
    <source>
        <strain evidence="2 3">CL-TW6</strain>
    </source>
</reference>
<feature type="transmembrane region" description="Helical" evidence="1">
    <location>
        <begin position="289"/>
        <end position="307"/>
    </location>
</feature>
<dbReference type="AlphaFoldDB" id="A0A2L2BQA5"/>
<protein>
    <recommendedName>
        <fullName evidence="1">Probable beta-carotene 15,15'-dioxygenase</fullName>
        <ecNumber evidence="1">1.13.11.63</ecNumber>
    </recommendedName>
</protein>
<comment type="catalytic activity">
    <reaction evidence="1">
        <text>all-trans-beta-carotene + O2 = 2 all-trans-retinal</text>
        <dbReference type="Rhea" id="RHEA:32887"/>
        <dbReference type="ChEBI" id="CHEBI:15379"/>
        <dbReference type="ChEBI" id="CHEBI:17579"/>
        <dbReference type="ChEBI" id="CHEBI:17898"/>
        <dbReference type="EC" id="1.13.11.63"/>
    </reaction>
</comment>
<proteinExistence type="inferred from homology"/>
<comment type="subcellular location">
    <subcellularLocation>
        <location evidence="1">Cell membrane</location>
        <topology evidence="1">Multi-pass membrane protein</topology>
    </subcellularLocation>
</comment>
<dbReference type="Pfam" id="PF15461">
    <property type="entry name" value="BCD"/>
    <property type="match status" value="1"/>
</dbReference>
<dbReference type="KEGG" id="psai:C3B54_11887"/>
<accession>A0A2L2BQA5</accession>
<comment type="similarity">
    <text evidence="1">Belongs to the Brp/Blh beta-carotene diooxygenase family.</text>
</comment>
<dbReference type="EC" id="1.13.11.63" evidence="1"/>
<dbReference type="GO" id="GO:0016121">
    <property type="term" value="P:carotene catabolic process"/>
    <property type="evidence" value="ECO:0007669"/>
    <property type="project" value="UniProtKB-UniRule"/>
</dbReference>
<name>A0A2L2BQA5_9MICO</name>
<keyword evidence="1" id="KW-1003">Cell membrane</keyword>
<dbReference type="GO" id="GO:0003834">
    <property type="term" value="F:beta-carotene 15,15'-dioxygenase activity"/>
    <property type="evidence" value="ECO:0007669"/>
    <property type="project" value="UniProtKB-EC"/>
</dbReference>
<dbReference type="InterPro" id="IPR022270">
    <property type="entry name" value="Blh_diox"/>
</dbReference>
<organism evidence="2 3">
    <name type="scientific">Pontimonas salivibrio</name>
    <dbReference type="NCBI Taxonomy" id="1159327"/>
    <lineage>
        <taxon>Bacteria</taxon>
        <taxon>Bacillati</taxon>
        <taxon>Actinomycetota</taxon>
        <taxon>Actinomycetes</taxon>
        <taxon>Micrococcales</taxon>
        <taxon>Microbacteriaceae</taxon>
        <taxon>Pontimonas</taxon>
    </lineage>
</organism>
<evidence type="ECO:0000256" key="1">
    <source>
        <dbReference type="HAMAP-Rule" id="MF_02093"/>
    </source>
</evidence>
<feature type="transmembrane region" description="Helical" evidence="1">
    <location>
        <begin position="134"/>
        <end position="152"/>
    </location>
</feature>
<feature type="transmembrane region" description="Helical" evidence="1">
    <location>
        <begin position="204"/>
        <end position="226"/>
    </location>
</feature>
<keyword evidence="1" id="KW-0479">Metal-binding</keyword>
<keyword evidence="1" id="KW-0812">Transmembrane</keyword>
<evidence type="ECO:0000313" key="2">
    <source>
        <dbReference type="EMBL" id="AVG23860.1"/>
    </source>
</evidence>
<dbReference type="Proteomes" id="UP000243077">
    <property type="component" value="Chromosome"/>
</dbReference>
<keyword evidence="1" id="KW-0472">Membrane</keyword>
<dbReference type="GO" id="GO:0005506">
    <property type="term" value="F:iron ion binding"/>
    <property type="evidence" value="ECO:0007669"/>
    <property type="project" value="UniProtKB-UniRule"/>
</dbReference>
<dbReference type="EMBL" id="CP026923">
    <property type="protein sequence ID" value="AVG23860.1"/>
    <property type="molecule type" value="Genomic_DNA"/>
</dbReference>
<dbReference type="OrthoDB" id="199761at2"/>
<evidence type="ECO:0000313" key="3">
    <source>
        <dbReference type="Proteomes" id="UP000243077"/>
    </source>
</evidence>
<dbReference type="HAMAP" id="MF_02093">
    <property type="entry name" value="Beta_carotene_diox"/>
    <property type="match status" value="1"/>
</dbReference>
<sequence length="328" mass="35090">MHDSVVTLFRRTRDVSTAAALATAGVSGILLALGVGGSADWQVWLAVIALAVGIPHGAMDHVVTVPGMQPARMALFIVAYLSVVALAVLAILTWNVLGFALVVLMSAVHFGIGDAAFLKELSRSQSPPKRQAPWWVYAIPAGALPVVVPLTSDQADDALEFVNPVLQQWHQGAGPYVLWLSLLAGVVGVIWLAGRRQYRDALDVIALGALALLSPPLVAFAVYFGFWHAQRHTARLVLEMPDAITHAKDHSPAAGFVKAVLPGLPALLGTMVVAVAITMITGGTLERDYLWIVLVIVWALTVPHMALTWRLDKRALAVAGELPQMARR</sequence>
<dbReference type="RefSeq" id="WP_104913414.1">
    <property type="nucleotide sequence ID" value="NZ_CP026923.1"/>
</dbReference>
<keyword evidence="1 2" id="KW-0560">Oxidoreductase</keyword>
<keyword evidence="1" id="KW-1133">Transmembrane helix</keyword>
<feature type="binding site" evidence="1">
    <location>
        <position position="232"/>
    </location>
    <ligand>
        <name>Fe cation</name>
        <dbReference type="ChEBI" id="CHEBI:24875"/>
    </ligand>
</feature>
<feature type="transmembrane region" description="Helical" evidence="1">
    <location>
        <begin position="71"/>
        <end position="92"/>
    </location>
</feature>
<dbReference type="GO" id="GO:0010436">
    <property type="term" value="F:carotenoid dioxygenase activity"/>
    <property type="evidence" value="ECO:0007669"/>
    <property type="project" value="UniProtKB-UniRule"/>
</dbReference>
<dbReference type="GO" id="GO:0005886">
    <property type="term" value="C:plasma membrane"/>
    <property type="evidence" value="ECO:0007669"/>
    <property type="project" value="UniProtKB-SubCell"/>
</dbReference>
<feature type="transmembrane region" description="Helical" evidence="1">
    <location>
        <begin position="172"/>
        <end position="192"/>
    </location>
</feature>
<comment type="cofactor">
    <cofactor evidence="1">
        <name>Fe(2+)</name>
        <dbReference type="ChEBI" id="CHEBI:29033"/>
    </cofactor>
</comment>
<keyword evidence="1" id="KW-0408">Iron</keyword>
<feature type="binding site" evidence="1">
    <location>
        <position position="109"/>
    </location>
    <ligand>
        <name>Fe cation</name>
        <dbReference type="ChEBI" id="CHEBI:24875"/>
    </ligand>
</feature>
<feature type="binding site" evidence="1">
    <location>
        <position position="56"/>
    </location>
    <ligand>
        <name>Fe cation</name>
        <dbReference type="ChEBI" id="CHEBI:24875"/>
    </ligand>
</feature>
<dbReference type="NCBIfam" id="TIGR03753">
    <property type="entry name" value="blh_monoox"/>
    <property type="match status" value="1"/>
</dbReference>
<keyword evidence="3" id="KW-1185">Reference proteome</keyword>